<keyword evidence="3" id="KW-0498">Mitosis</keyword>
<dbReference type="Pfam" id="PF20168">
    <property type="entry name" value="PDS5"/>
    <property type="match status" value="2"/>
</dbReference>
<dbReference type="InterPro" id="IPR016024">
    <property type="entry name" value="ARM-type_fold"/>
</dbReference>
<dbReference type="GO" id="GO:0000785">
    <property type="term" value="C:chromatin"/>
    <property type="evidence" value="ECO:0007669"/>
    <property type="project" value="TreeGrafter"/>
</dbReference>
<dbReference type="Proteomes" id="UP000308267">
    <property type="component" value="Unassembled WGS sequence"/>
</dbReference>
<dbReference type="GO" id="GO:0007064">
    <property type="term" value="P:mitotic sister chromatid cohesion"/>
    <property type="evidence" value="ECO:0007669"/>
    <property type="project" value="InterPro"/>
</dbReference>
<evidence type="ECO:0000256" key="5">
    <source>
        <dbReference type="ARBA" id="ARBA00023306"/>
    </source>
</evidence>
<dbReference type="Gene3D" id="1.25.10.10">
    <property type="entry name" value="Leucine-rich Repeat Variant"/>
    <property type="match status" value="1"/>
</dbReference>
<feature type="region of interest" description="Disordered" evidence="6">
    <location>
        <begin position="1346"/>
        <end position="1388"/>
    </location>
</feature>
<dbReference type="SUPFAM" id="SSF48371">
    <property type="entry name" value="ARM repeat"/>
    <property type="match status" value="1"/>
</dbReference>
<feature type="compositionally biased region" description="Polar residues" evidence="6">
    <location>
        <begin position="1000"/>
        <end position="1009"/>
    </location>
</feature>
<keyword evidence="2" id="KW-0132">Cell division</keyword>
<evidence type="ECO:0000256" key="4">
    <source>
        <dbReference type="ARBA" id="ARBA00023242"/>
    </source>
</evidence>
<accession>A0A4S2LKW8</accession>
<keyword evidence="4" id="KW-0539">Nucleus</keyword>
<reference evidence="7 8" key="1">
    <citation type="journal article" date="2019" name="BMC Genomics">
        <title>New insights from Opisthorchis felineus genome: update on genomics of the epidemiologically important liver flukes.</title>
        <authorList>
            <person name="Ershov N.I."/>
            <person name="Mordvinov V.A."/>
            <person name="Prokhortchouk E.B."/>
            <person name="Pakharukova M.Y."/>
            <person name="Gunbin K.V."/>
            <person name="Ustyantsev K."/>
            <person name="Genaev M.A."/>
            <person name="Blinov A.G."/>
            <person name="Mazur A."/>
            <person name="Boulygina E."/>
            <person name="Tsygankova S."/>
            <person name="Khrameeva E."/>
            <person name="Chekanov N."/>
            <person name="Fan G."/>
            <person name="Xiao A."/>
            <person name="Zhang H."/>
            <person name="Xu X."/>
            <person name="Yang H."/>
            <person name="Solovyev V."/>
            <person name="Lee S.M."/>
            <person name="Liu X."/>
            <person name="Afonnikov D.A."/>
            <person name="Skryabin K.G."/>
        </authorList>
    </citation>
    <scope>NUCLEOTIDE SEQUENCE [LARGE SCALE GENOMIC DNA]</scope>
    <source>
        <strain evidence="7">AK-0245</strain>
        <tissue evidence="7">Whole organism</tissue>
    </source>
</reference>
<dbReference type="STRING" id="147828.A0A4S2LKW8"/>
<organism evidence="7 8">
    <name type="scientific">Opisthorchis felineus</name>
    <dbReference type="NCBI Taxonomy" id="147828"/>
    <lineage>
        <taxon>Eukaryota</taxon>
        <taxon>Metazoa</taxon>
        <taxon>Spiralia</taxon>
        <taxon>Lophotrochozoa</taxon>
        <taxon>Platyhelminthes</taxon>
        <taxon>Trematoda</taxon>
        <taxon>Digenea</taxon>
        <taxon>Opisthorchiida</taxon>
        <taxon>Opisthorchiata</taxon>
        <taxon>Opisthorchiidae</taxon>
        <taxon>Opisthorchis</taxon>
    </lineage>
</organism>
<comment type="caution">
    <text evidence="7">The sequence shown here is derived from an EMBL/GenBank/DDBJ whole genome shotgun (WGS) entry which is preliminary data.</text>
</comment>
<feature type="compositionally biased region" description="Low complexity" evidence="6">
    <location>
        <begin position="1558"/>
        <end position="1581"/>
    </location>
</feature>
<feature type="region of interest" description="Disordered" evidence="6">
    <location>
        <begin position="1469"/>
        <end position="1616"/>
    </location>
</feature>
<sequence>MKSVGYSIIYPPGCKELSESLRITDLRKRLNDLSAAFDKLLETDDFGDSDGETTRYVDSSTQPAKFDYLKGLLLLLTSPAYTEHHDRDIQLRVGICVCKMLKIFCPHNPFSGMLDEKSLVKNLLQFLLDCIQLMAGVRDKGDVIYSKLHTIFYICCQIDLFLWCATVEDESLLLQCIKTTFAIVKNISVWAWTEPSIILQMLLDMIVKVIMHSEGLLSRDVIAFMLQFLIEPVKTTQPGQHTFARDLILRTSCHLEYNIQMLLQKYLLVGTDNSDVTKASGCGTSPRGDPNAHESEFLNDTDSIGEHVYLIIYELHTIQNSIVAPILPTLELKLKSPSERDRKRSFRLLARLFSEPNSLLHDSDPALWDAFLGRFNDISEDIRKLCVYMVPQMIQQNPDLPRDQLLKCIQQRAYDQNDEVRLFVLRTVSSLVNEAPPDTVANDLYQLLIGRCRDKSLSIRKEAATSLANMYKRLVQEPQPPADRLSAVANGILHMYYHPSVDDKIIVERLFKSSLVPYSFETSGRVRALFTCYGLLDEASVRAVREMFRMQYTVTVLLKEILYLLSTQDSKKISVAGGTDLMDRLIALTNVLPKTDHKTVEQLKRFFNKVHSDESLRMQLVKLTKPTCTCFEATKIMRYLIKHIDNSSSSVTAGGAEAHAQYVRCVKILLERSAPVLFDKAFGQELVTQLVFIRETVVQSGSVGSMETLKALILLHSLSLYFTGILPTEGLASYLVNILSDDSISADIMSPPLGSSTTTASTTTQEADPQTTHELALSVFCSLLNGPGRLCDNDSEVPDSCSYPLHTDSASDLIGRTKNILPLLKNFCSTGMSRQFPPVPSPVDSALQPLPPLPNGARLEEGKPARGNLKREANQRGVYLAGLAWRRERRRAKLAIQTLLALYKSAQRSRLAPEVEIKAAVDEVVKVCLACPSDSPDYIVCLTALGRIALRLPGVYNREFKHFTLKSLVPDVLARDSEIEESGKVGSPDRSNAAKRKQNRTPNTHSNSAADWIPDGCVPQSTRAKISATKLMSNWLRGLKIEEKPVAQAVIRLLHRIIIHNGDLTGQGKLAPGEMSRMRLVAATSWLKLAHSQSYVDSIEVDWYQSMTYILRDPCPQVRSRFLTKLNQGLYRLQLPLEYMAMFAHAPNVPDAMFKQRAKQLLAANIQRRRDFLDRYPSRLSDPKFLYALLPEFVLPYVIYLLAHVPEWTEPNDVDSLSRIKASLWFVMEPIVTRGHNFLFLRKIIERIKHTRDALAPEDAIANTKLYLTCDVALGLLLTRCSDLAVKDYIINVKLPKALFVATPTTFRNPDFEQLLNSSSRDAGSPTTVVRTPLIQFTPRKDSHTEKYLMPAELLKGKRRAPAAPGSEPPEDVDNRSKPVPSQSCGHPVQTLATTVAAASSSKPTCPVATRQTKLVSYALPKRVSSDAARESVSAIGGAEQPSSLLDCSLSPDQTTPKKRVHIVLDTPEVGLDTGGSSLKEHTRHLSNSMSRVKCQRLFDVPNKSPAKSPPFQVESSRFTTVPKKPNIRSAPPKKELAQVGLASRTRRPKSHQQTTKSALRSSTPSSTSTSALASSTSAPPHSQALTRKRGRPPNGSTSIKQLGRQTRSSALKSRK</sequence>
<evidence type="ECO:0008006" key="9">
    <source>
        <dbReference type="Google" id="ProtNLM"/>
    </source>
</evidence>
<feature type="region of interest" description="Disordered" evidence="6">
    <location>
        <begin position="979"/>
        <end position="1015"/>
    </location>
</feature>
<feature type="compositionally biased region" description="Low complexity" evidence="6">
    <location>
        <begin position="1442"/>
        <end position="1453"/>
    </location>
</feature>
<evidence type="ECO:0000313" key="8">
    <source>
        <dbReference type="Proteomes" id="UP000308267"/>
    </source>
</evidence>
<protein>
    <recommendedName>
        <fullName evidence="9">Sister chromatid cohesion protein</fullName>
    </recommendedName>
</protein>
<evidence type="ECO:0000256" key="2">
    <source>
        <dbReference type="ARBA" id="ARBA00022618"/>
    </source>
</evidence>
<keyword evidence="8" id="KW-1185">Reference proteome</keyword>
<comment type="subcellular location">
    <subcellularLocation>
        <location evidence="1">Nucleus</location>
    </subcellularLocation>
</comment>
<dbReference type="InterPro" id="IPR011989">
    <property type="entry name" value="ARM-like"/>
</dbReference>
<evidence type="ECO:0000256" key="1">
    <source>
        <dbReference type="ARBA" id="ARBA00004123"/>
    </source>
</evidence>
<feature type="compositionally biased region" description="Polar residues" evidence="6">
    <location>
        <begin position="1595"/>
        <end position="1616"/>
    </location>
</feature>
<keyword evidence="5" id="KW-0131">Cell cycle</keyword>
<dbReference type="PANTHER" id="PTHR12663">
    <property type="entry name" value="ANDROGEN INDUCED INHIBITOR OF PROLIFERATION AS3 / PDS5-RELATED"/>
    <property type="match status" value="1"/>
</dbReference>
<dbReference type="InterPro" id="IPR039776">
    <property type="entry name" value="Pds5"/>
</dbReference>
<proteinExistence type="predicted"/>
<feature type="region of interest" description="Disordered" evidence="6">
    <location>
        <begin position="1433"/>
        <end position="1457"/>
    </location>
</feature>
<evidence type="ECO:0000256" key="6">
    <source>
        <dbReference type="SAM" id="MobiDB-lite"/>
    </source>
</evidence>
<dbReference type="OrthoDB" id="200660at2759"/>
<dbReference type="EMBL" id="SJOL01006807">
    <property type="protein sequence ID" value="TGZ64296.1"/>
    <property type="molecule type" value="Genomic_DNA"/>
</dbReference>
<dbReference type="PANTHER" id="PTHR12663:SF0">
    <property type="entry name" value="PRECOCIOUS DISSOCIATION OF SISTERS 5, ISOFORM A"/>
    <property type="match status" value="1"/>
</dbReference>
<gene>
    <name evidence="7" type="ORF">CRM22_006448</name>
</gene>
<dbReference type="GO" id="GO:0006281">
    <property type="term" value="P:DNA repair"/>
    <property type="evidence" value="ECO:0007669"/>
    <property type="project" value="TreeGrafter"/>
</dbReference>
<dbReference type="GO" id="GO:0005634">
    <property type="term" value="C:nucleus"/>
    <property type="evidence" value="ECO:0007669"/>
    <property type="project" value="UniProtKB-SubCell"/>
</dbReference>
<dbReference type="EMBL" id="SJOL01006807">
    <property type="protein sequence ID" value="TGZ64294.1"/>
    <property type="molecule type" value="Genomic_DNA"/>
</dbReference>
<name>A0A4S2LKW8_OPIFE</name>
<evidence type="ECO:0000256" key="3">
    <source>
        <dbReference type="ARBA" id="ARBA00022776"/>
    </source>
</evidence>
<evidence type="ECO:0000313" key="7">
    <source>
        <dbReference type="EMBL" id="TGZ64295.1"/>
    </source>
</evidence>
<dbReference type="GO" id="GO:0051301">
    <property type="term" value="P:cell division"/>
    <property type="evidence" value="ECO:0007669"/>
    <property type="project" value="UniProtKB-KW"/>
</dbReference>
<dbReference type="EMBL" id="SJOL01006807">
    <property type="protein sequence ID" value="TGZ64295.1"/>
    <property type="molecule type" value="Genomic_DNA"/>
</dbReference>